<dbReference type="PANTHER" id="PTHR33931">
    <property type="entry name" value="HOLIN-LIKE PROTEIN CIDA-RELATED"/>
    <property type="match status" value="1"/>
</dbReference>
<comment type="subcellular location">
    <subcellularLocation>
        <location evidence="1">Cell membrane</location>
        <topology evidence="1">Multi-pass membrane protein</topology>
    </subcellularLocation>
</comment>
<evidence type="ECO:0000256" key="6">
    <source>
        <dbReference type="SAM" id="Phobius"/>
    </source>
</evidence>
<keyword evidence="8" id="KW-1185">Reference proteome</keyword>
<gene>
    <name evidence="7" type="ORF">N8A98_03145</name>
</gene>
<dbReference type="EMBL" id="CP104965">
    <property type="protein sequence ID" value="UXN70208.1"/>
    <property type="molecule type" value="Genomic_DNA"/>
</dbReference>
<reference evidence="7 8" key="1">
    <citation type="submission" date="2022-09" db="EMBL/GenBank/DDBJ databases">
        <title>Interaction between co-microsymbionts with complementary sets of symbiotic genes in legume-rhizobium systems.</title>
        <authorList>
            <person name="Safronova V."/>
            <person name="Sazanova A."/>
            <person name="Afonin A."/>
            <person name="Chirak E."/>
        </authorList>
    </citation>
    <scope>NUCLEOTIDE SEQUENCE [LARGE SCALE GENOMIC DNA]</scope>
    <source>
        <strain evidence="7 8">A18/4-1</strain>
    </source>
</reference>
<evidence type="ECO:0000256" key="2">
    <source>
        <dbReference type="ARBA" id="ARBA00022475"/>
    </source>
</evidence>
<dbReference type="RefSeq" id="WP_262169093.1">
    <property type="nucleotide sequence ID" value="NZ_CP104965.1"/>
</dbReference>
<accession>A0ABY6CEI9</accession>
<organism evidence="7 8">
    <name type="scientific">Devosia neptuniae</name>
    <dbReference type="NCBI Taxonomy" id="191302"/>
    <lineage>
        <taxon>Bacteria</taxon>
        <taxon>Pseudomonadati</taxon>
        <taxon>Pseudomonadota</taxon>
        <taxon>Alphaproteobacteria</taxon>
        <taxon>Hyphomicrobiales</taxon>
        <taxon>Devosiaceae</taxon>
        <taxon>Devosia</taxon>
    </lineage>
</organism>
<evidence type="ECO:0000256" key="5">
    <source>
        <dbReference type="ARBA" id="ARBA00023136"/>
    </source>
</evidence>
<dbReference type="Proteomes" id="UP001061862">
    <property type="component" value="Chromosome"/>
</dbReference>
<keyword evidence="4 6" id="KW-1133">Transmembrane helix</keyword>
<evidence type="ECO:0000256" key="1">
    <source>
        <dbReference type="ARBA" id="ARBA00004651"/>
    </source>
</evidence>
<proteinExistence type="predicted"/>
<sequence>MLFGLFILLACQLAGEIIARGMGLPIPGPVIGIVLLLALLAIQGWRQGAASAETGPVAKSADGLLANLGLVFIPAGVGISQNYQLVFDNGLALVAALVVSTVLTLIVTVAVFRFVSRLLPAKETQP</sequence>
<dbReference type="Pfam" id="PF03788">
    <property type="entry name" value="LrgA"/>
    <property type="match status" value="1"/>
</dbReference>
<feature type="transmembrane region" description="Helical" evidence="6">
    <location>
        <begin position="63"/>
        <end position="79"/>
    </location>
</feature>
<keyword evidence="2" id="KW-1003">Cell membrane</keyword>
<evidence type="ECO:0000313" key="8">
    <source>
        <dbReference type="Proteomes" id="UP001061862"/>
    </source>
</evidence>
<feature type="transmembrane region" description="Helical" evidence="6">
    <location>
        <begin position="24"/>
        <end position="42"/>
    </location>
</feature>
<dbReference type="InterPro" id="IPR005538">
    <property type="entry name" value="LrgA/CidA"/>
</dbReference>
<protein>
    <submittedName>
        <fullName evidence="7">CidA/LrgA family protein</fullName>
    </submittedName>
</protein>
<name>A0ABY6CEI9_9HYPH</name>
<evidence type="ECO:0000256" key="4">
    <source>
        <dbReference type="ARBA" id="ARBA00022989"/>
    </source>
</evidence>
<evidence type="ECO:0000256" key="3">
    <source>
        <dbReference type="ARBA" id="ARBA00022692"/>
    </source>
</evidence>
<keyword evidence="5 6" id="KW-0472">Membrane</keyword>
<feature type="transmembrane region" description="Helical" evidence="6">
    <location>
        <begin position="91"/>
        <end position="115"/>
    </location>
</feature>
<evidence type="ECO:0000313" key="7">
    <source>
        <dbReference type="EMBL" id="UXN70208.1"/>
    </source>
</evidence>
<keyword evidence="3 6" id="KW-0812">Transmembrane</keyword>
<dbReference type="PANTHER" id="PTHR33931:SF2">
    <property type="entry name" value="HOLIN-LIKE PROTEIN CIDA"/>
    <property type="match status" value="1"/>
</dbReference>